<feature type="transmembrane region" description="Helical" evidence="1">
    <location>
        <begin position="62"/>
        <end position="82"/>
    </location>
</feature>
<evidence type="ECO:0000313" key="3">
    <source>
        <dbReference type="Proteomes" id="UP001549366"/>
    </source>
</evidence>
<evidence type="ECO:0000313" key="2">
    <source>
        <dbReference type="EMBL" id="MET4757818.1"/>
    </source>
</evidence>
<name>A0ABV2SJ95_9GAMM</name>
<feature type="transmembrane region" description="Helical" evidence="1">
    <location>
        <begin position="283"/>
        <end position="304"/>
    </location>
</feature>
<reference evidence="2 3" key="1">
    <citation type="submission" date="2024-06" db="EMBL/GenBank/DDBJ databases">
        <title>Genomic Encyclopedia of Type Strains, Phase V (KMG-V): Genome sequencing to study the core and pangenomes of soil and plant-associated prokaryotes.</title>
        <authorList>
            <person name="Whitman W."/>
        </authorList>
    </citation>
    <scope>NUCLEOTIDE SEQUENCE [LARGE SCALE GENOMIC DNA]</scope>
    <source>
        <strain evidence="2 3">NE40</strain>
    </source>
</reference>
<organism evidence="2 3">
    <name type="scientific">Endozoicomonas lisbonensis</name>
    <dbReference type="NCBI Taxonomy" id="3120522"/>
    <lineage>
        <taxon>Bacteria</taxon>
        <taxon>Pseudomonadati</taxon>
        <taxon>Pseudomonadota</taxon>
        <taxon>Gammaproteobacteria</taxon>
        <taxon>Oceanospirillales</taxon>
        <taxon>Endozoicomonadaceae</taxon>
        <taxon>Endozoicomonas</taxon>
    </lineage>
</organism>
<dbReference type="Proteomes" id="UP001549366">
    <property type="component" value="Unassembled WGS sequence"/>
</dbReference>
<keyword evidence="1" id="KW-0812">Transmembrane</keyword>
<evidence type="ECO:0000256" key="1">
    <source>
        <dbReference type="SAM" id="Phobius"/>
    </source>
</evidence>
<accession>A0ABV2SJ95</accession>
<keyword evidence="3" id="KW-1185">Reference proteome</keyword>
<dbReference type="RefSeq" id="WP_354016426.1">
    <property type="nucleotide sequence ID" value="NZ_JBEWTB010000002.1"/>
</dbReference>
<evidence type="ECO:0008006" key="4">
    <source>
        <dbReference type="Google" id="ProtNLM"/>
    </source>
</evidence>
<feature type="transmembrane region" description="Helical" evidence="1">
    <location>
        <begin position="252"/>
        <end position="277"/>
    </location>
</feature>
<keyword evidence="1" id="KW-1133">Transmembrane helix</keyword>
<dbReference type="EMBL" id="JBEWTB010000002">
    <property type="protein sequence ID" value="MET4757818.1"/>
    <property type="molecule type" value="Genomic_DNA"/>
</dbReference>
<keyword evidence="1" id="KW-0472">Membrane</keyword>
<proteinExistence type="predicted"/>
<comment type="caution">
    <text evidence="2">The sequence shown here is derived from an EMBL/GenBank/DDBJ whole genome shotgun (WGS) entry which is preliminary data.</text>
</comment>
<protein>
    <recommendedName>
        <fullName evidence="4">Nucleoside recognition protein</fullName>
    </recommendedName>
</protein>
<gene>
    <name evidence="2" type="ORF">V5J35_003010</name>
</gene>
<feature type="transmembrane region" description="Helical" evidence="1">
    <location>
        <begin position="222"/>
        <end position="240"/>
    </location>
</feature>
<sequence>MKRAAAFIRELLEESVQTSWSLYRVMIPTILVLKGIDELGGITYLSHALNPLMSVVGLPSELGIVWATALLVNIYSALIVLVNLNLDLSVAQVSVLGSMILLAHSIPVEGTIARQAGVSLWSTVSVRVGGSLIFGFLLHHLYETTGTHQQTAQILWQQSSHPANLMEWALGQIQNLAIIYTVITLLMLVLKILKKLGIETLMAAILSPFLKLLGISRAATNLTIIGMTLGLSYGGGLLINEAKKGLIKPRDIFCSIMLLNLAHSMVEDTLLILLTGADFITIFWGRLIFSVCLVATISFSLRFLDAKKCETYLYRSVSR</sequence>
<feature type="transmembrane region" description="Helical" evidence="1">
    <location>
        <begin position="168"/>
        <end position="189"/>
    </location>
</feature>